<dbReference type="AlphaFoldDB" id="A0A315V9I2"/>
<evidence type="ECO:0000313" key="2">
    <source>
        <dbReference type="EMBL" id="PWA20029.1"/>
    </source>
</evidence>
<evidence type="ECO:0000313" key="3">
    <source>
        <dbReference type="Proteomes" id="UP000250572"/>
    </source>
</evidence>
<keyword evidence="3" id="KW-1185">Reference proteome</keyword>
<dbReference type="EMBL" id="NHOQ01002007">
    <property type="protein sequence ID" value="PWA20029.1"/>
    <property type="molecule type" value="Genomic_DNA"/>
</dbReference>
<accession>A0A315V9I2</accession>
<feature type="region of interest" description="Disordered" evidence="1">
    <location>
        <begin position="291"/>
        <end position="336"/>
    </location>
</feature>
<feature type="compositionally biased region" description="Basic and acidic residues" evidence="1">
    <location>
        <begin position="185"/>
        <end position="204"/>
    </location>
</feature>
<feature type="region of interest" description="Disordered" evidence="1">
    <location>
        <begin position="107"/>
        <end position="133"/>
    </location>
</feature>
<comment type="caution">
    <text evidence="2">The sequence shown here is derived from an EMBL/GenBank/DDBJ whole genome shotgun (WGS) entry which is preliminary data.</text>
</comment>
<dbReference type="Proteomes" id="UP000250572">
    <property type="component" value="Unassembled WGS sequence"/>
</dbReference>
<organism evidence="2 3">
    <name type="scientific">Gambusia affinis</name>
    <name type="common">Western mosquitofish</name>
    <name type="synonym">Heterandria affinis</name>
    <dbReference type="NCBI Taxonomy" id="33528"/>
    <lineage>
        <taxon>Eukaryota</taxon>
        <taxon>Metazoa</taxon>
        <taxon>Chordata</taxon>
        <taxon>Craniata</taxon>
        <taxon>Vertebrata</taxon>
        <taxon>Euteleostomi</taxon>
        <taxon>Actinopterygii</taxon>
        <taxon>Neopterygii</taxon>
        <taxon>Teleostei</taxon>
        <taxon>Neoteleostei</taxon>
        <taxon>Acanthomorphata</taxon>
        <taxon>Ovalentaria</taxon>
        <taxon>Atherinomorphae</taxon>
        <taxon>Cyprinodontiformes</taxon>
        <taxon>Poeciliidae</taxon>
        <taxon>Poeciliinae</taxon>
        <taxon>Gambusia</taxon>
    </lineage>
</organism>
<reference evidence="2 3" key="1">
    <citation type="journal article" date="2018" name="G3 (Bethesda)">
        <title>A High-Quality Reference Genome for the Invasive Mosquitofish Gambusia affinis Using a Chicago Library.</title>
        <authorList>
            <person name="Hoffberg S.L."/>
            <person name="Troendle N.J."/>
            <person name="Glenn T.C."/>
            <person name="Mahmud O."/>
            <person name="Louha S."/>
            <person name="Chalopin D."/>
            <person name="Bennetzen J.L."/>
            <person name="Mauricio R."/>
        </authorList>
    </citation>
    <scope>NUCLEOTIDE SEQUENCE [LARGE SCALE GENOMIC DNA]</scope>
    <source>
        <strain evidence="2">NE01/NJP1002.9</strain>
        <tissue evidence="2">Muscle</tissue>
    </source>
</reference>
<name>A0A315V9I2_GAMAF</name>
<evidence type="ECO:0000256" key="1">
    <source>
        <dbReference type="SAM" id="MobiDB-lite"/>
    </source>
</evidence>
<proteinExistence type="predicted"/>
<feature type="region of interest" description="Disordered" evidence="1">
    <location>
        <begin position="185"/>
        <end position="211"/>
    </location>
</feature>
<protein>
    <submittedName>
        <fullName evidence="2">Uncharacterized protein</fullName>
    </submittedName>
</protein>
<feature type="compositionally biased region" description="Basic and acidic residues" evidence="1">
    <location>
        <begin position="325"/>
        <end position="336"/>
    </location>
</feature>
<sequence>MAEADTETTNVIILVVNQGPSETLLKGQPLKAEMLTGRGSDAGGSAGLRGADITLLQSEGDGYKARSRKKRTKGTNERTAFLVTERYFWFHLDTKLLYSRLTGKGEGEGGRHAANVVGSGNRTRDGRIEDWGPPNMGRADLYATGARPPFGRNHHENWLKDAVCADFSPSTAVRLYKFGTTSALKSDRDGSDLGRRDMGGDSKRQGSMQKELISEKQMKTSQLCLLISLNNRLSDLTSIRMSFSDSVHSKRNKLCLLCRVSMATTQAVVERKSNLVQIRDNRLLKDSVGFNVDRKEGEERGEDMQQGSPGLGVEPAASASRTKASKRDNRPYRSDRLQTVLADRKKEGAKAVTRTQPLFAFGIAMETETLYIESLGCSHSPAAYHSVRMFEANGAQFRSCNLFQRRARTKEIGSGKYARLRQQEETGRATSRVTSSLTVGAWPAGYASGETACHFLGENGTGSQREREREVTSFPVCLTLLVMMNLSFLVHSIRDLTQPRRKNRYLNKTVKIGMLIKINEYGEVERAMSPSEKEKGKEQAADIKVKFSADEAVSDNKTLRRNKATYNWTSLGRVFSFTATRKSDKSSGEASGHPQSFSFSSVLQCVLVLNSNCCFPTLCVTSQDMTQGGSREELEEGLELSAALALGRQLFPSSSAGGGDSENIQILRLKARVNKATLQTKDSRCIPLIGSSGAPTETLLSQTLPQHQKDQWILTSGPKSFITVPNKRKRRQKDDADTISICSSDFKKWKDSQKDDGDSISICSFDFKPSEIRQSVNPVLLLLQLQLRVTESTGMSSHALIGFNTSASRPRSNCLGVESSAMVAYDELGSLVPIKRTLQVTDCQNQANKESEKYWTFSGVFAGTPTTADCVSTTARADRADLFHSCPHHPEPQWLQCFPHSLSQGKTPLGLSQEKIQQAASALNQNEHTTMRNSEDS</sequence>
<gene>
    <name evidence="2" type="ORF">CCH79_00016089</name>
</gene>